<organism evidence="1 2">
    <name type="scientific">Olea europaea subsp. europaea</name>
    <dbReference type="NCBI Taxonomy" id="158383"/>
    <lineage>
        <taxon>Eukaryota</taxon>
        <taxon>Viridiplantae</taxon>
        <taxon>Streptophyta</taxon>
        <taxon>Embryophyta</taxon>
        <taxon>Tracheophyta</taxon>
        <taxon>Spermatophyta</taxon>
        <taxon>Magnoliopsida</taxon>
        <taxon>eudicotyledons</taxon>
        <taxon>Gunneridae</taxon>
        <taxon>Pentapetalae</taxon>
        <taxon>asterids</taxon>
        <taxon>lamiids</taxon>
        <taxon>Lamiales</taxon>
        <taxon>Oleaceae</taxon>
        <taxon>Oleeae</taxon>
        <taxon>Olea</taxon>
    </lineage>
</organism>
<protein>
    <submittedName>
        <fullName evidence="1">Uncharacterized protein</fullName>
    </submittedName>
</protein>
<evidence type="ECO:0000313" key="1">
    <source>
        <dbReference type="EMBL" id="CAA3001876.1"/>
    </source>
</evidence>
<dbReference type="EMBL" id="CACTIH010005787">
    <property type="protein sequence ID" value="CAA3001876.1"/>
    <property type="molecule type" value="Genomic_DNA"/>
</dbReference>
<dbReference type="AlphaFoldDB" id="A0A8S0T9Y7"/>
<name>A0A8S0T9Y7_OLEEU</name>
<dbReference type="Proteomes" id="UP000594638">
    <property type="component" value="Unassembled WGS sequence"/>
</dbReference>
<dbReference type="Gramene" id="OE9A107907T1">
    <property type="protein sequence ID" value="OE9A107907C1"/>
    <property type="gene ID" value="OE9A107907"/>
</dbReference>
<gene>
    <name evidence="1" type="ORF">OLEA9_A107907</name>
</gene>
<reference evidence="1 2" key="1">
    <citation type="submission" date="2019-12" db="EMBL/GenBank/DDBJ databases">
        <authorList>
            <person name="Alioto T."/>
            <person name="Alioto T."/>
            <person name="Gomez Garrido J."/>
        </authorList>
    </citation>
    <scope>NUCLEOTIDE SEQUENCE [LARGE SCALE GENOMIC DNA]</scope>
</reference>
<sequence length="98" mass="11403">MGSTSRTAEEKRRAAYIKACKEYKRDPSYDIVSHIKEVSEFEAIDHLINSMPGHLGDVAKRAKAEVLMVEDPNWITFDYFSGTLKYRWNDFKVTQEIK</sequence>
<keyword evidence="2" id="KW-1185">Reference proteome</keyword>
<accession>A0A8S0T9Y7</accession>
<feature type="non-terminal residue" evidence="1">
    <location>
        <position position="98"/>
    </location>
</feature>
<evidence type="ECO:0000313" key="2">
    <source>
        <dbReference type="Proteomes" id="UP000594638"/>
    </source>
</evidence>
<comment type="caution">
    <text evidence="1">The sequence shown here is derived from an EMBL/GenBank/DDBJ whole genome shotgun (WGS) entry which is preliminary data.</text>
</comment>
<proteinExistence type="predicted"/>